<dbReference type="Gene3D" id="1.25.40.10">
    <property type="entry name" value="Tetratricopeptide repeat domain"/>
    <property type="match status" value="5"/>
</dbReference>
<dbReference type="SUPFAM" id="SSF81901">
    <property type="entry name" value="HCP-like"/>
    <property type="match status" value="1"/>
</dbReference>
<evidence type="ECO:0000256" key="2">
    <source>
        <dbReference type="ARBA" id="ARBA00022803"/>
    </source>
</evidence>
<dbReference type="SUPFAM" id="SSF48452">
    <property type="entry name" value="TPR-like"/>
    <property type="match status" value="2"/>
</dbReference>
<feature type="repeat" description="TPR" evidence="3">
    <location>
        <begin position="835"/>
        <end position="868"/>
    </location>
</feature>
<organism evidence="6 7">
    <name type="scientific">Bimuria novae-zelandiae CBS 107.79</name>
    <dbReference type="NCBI Taxonomy" id="1447943"/>
    <lineage>
        <taxon>Eukaryota</taxon>
        <taxon>Fungi</taxon>
        <taxon>Dikarya</taxon>
        <taxon>Ascomycota</taxon>
        <taxon>Pezizomycotina</taxon>
        <taxon>Dothideomycetes</taxon>
        <taxon>Pleosporomycetidae</taxon>
        <taxon>Pleosporales</taxon>
        <taxon>Massarineae</taxon>
        <taxon>Didymosphaeriaceae</taxon>
        <taxon>Bimuria</taxon>
    </lineage>
</organism>
<gene>
    <name evidence="6" type="ORF">BU23DRAFT_517964</name>
</gene>
<evidence type="ECO:0000256" key="4">
    <source>
        <dbReference type="SAM" id="Coils"/>
    </source>
</evidence>
<evidence type="ECO:0000313" key="7">
    <source>
        <dbReference type="Proteomes" id="UP000800036"/>
    </source>
</evidence>
<dbReference type="SMART" id="SM00028">
    <property type="entry name" value="TPR"/>
    <property type="match status" value="8"/>
</dbReference>
<dbReference type="EMBL" id="ML976745">
    <property type="protein sequence ID" value="KAF1966503.1"/>
    <property type="molecule type" value="Genomic_DNA"/>
</dbReference>
<accession>A0A6A5UMN6</accession>
<evidence type="ECO:0000256" key="1">
    <source>
        <dbReference type="ARBA" id="ARBA00022737"/>
    </source>
</evidence>
<reference evidence="6" key="1">
    <citation type="journal article" date="2020" name="Stud. Mycol.">
        <title>101 Dothideomycetes genomes: a test case for predicting lifestyles and emergence of pathogens.</title>
        <authorList>
            <person name="Haridas S."/>
            <person name="Albert R."/>
            <person name="Binder M."/>
            <person name="Bloem J."/>
            <person name="Labutti K."/>
            <person name="Salamov A."/>
            <person name="Andreopoulos B."/>
            <person name="Baker S."/>
            <person name="Barry K."/>
            <person name="Bills G."/>
            <person name="Bluhm B."/>
            <person name="Cannon C."/>
            <person name="Castanera R."/>
            <person name="Culley D."/>
            <person name="Daum C."/>
            <person name="Ezra D."/>
            <person name="Gonzalez J."/>
            <person name="Henrissat B."/>
            <person name="Kuo A."/>
            <person name="Liang C."/>
            <person name="Lipzen A."/>
            <person name="Lutzoni F."/>
            <person name="Magnuson J."/>
            <person name="Mondo S."/>
            <person name="Nolan M."/>
            <person name="Ohm R."/>
            <person name="Pangilinan J."/>
            <person name="Park H.-J."/>
            <person name="Ramirez L."/>
            <person name="Alfaro M."/>
            <person name="Sun H."/>
            <person name="Tritt A."/>
            <person name="Yoshinaga Y."/>
            <person name="Zwiers L.-H."/>
            <person name="Turgeon B."/>
            <person name="Goodwin S."/>
            <person name="Spatafora J."/>
            <person name="Crous P."/>
            <person name="Grigoriev I."/>
        </authorList>
    </citation>
    <scope>NUCLEOTIDE SEQUENCE</scope>
    <source>
        <strain evidence="6">CBS 107.79</strain>
    </source>
</reference>
<dbReference type="OrthoDB" id="343875at2759"/>
<evidence type="ECO:0000313" key="6">
    <source>
        <dbReference type="EMBL" id="KAF1966503.1"/>
    </source>
</evidence>
<name>A0A6A5UMN6_9PLEO</name>
<keyword evidence="4" id="KW-0175">Coiled coil</keyword>
<feature type="region of interest" description="Disordered" evidence="5">
    <location>
        <begin position="943"/>
        <end position="1190"/>
    </location>
</feature>
<dbReference type="AlphaFoldDB" id="A0A6A5UMN6"/>
<dbReference type="Pfam" id="PF13181">
    <property type="entry name" value="TPR_8"/>
    <property type="match status" value="2"/>
</dbReference>
<dbReference type="PANTHER" id="PTHR14027:SF2">
    <property type="entry name" value="RNA POLYMERASE-ASSOCIATED PROTEIN CTR9 HOMOLOG"/>
    <property type="match status" value="1"/>
</dbReference>
<dbReference type="GO" id="GO:0006368">
    <property type="term" value="P:transcription elongation by RNA polymerase II"/>
    <property type="evidence" value="ECO:0007669"/>
    <property type="project" value="TreeGrafter"/>
</dbReference>
<proteinExistence type="predicted"/>
<dbReference type="PANTHER" id="PTHR14027">
    <property type="entry name" value="RNA POLYMERASE-ASSOCIATED PROTEIN CTR9"/>
    <property type="match status" value="1"/>
</dbReference>
<feature type="repeat" description="TPR" evidence="3">
    <location>
        <begin position="794"/>
        <end position="827"/>
    </location>
</feature>
<sequence length="1190" mass="133703">MAAVHNSTNGVNGASFPPARFSKVPESISVPVADEDGIADIDLELGDMIEDDPTELLTLLETEQSAKSTWVTVAIAYAKHKKLDVAIEVLAKAIQVFAHARSDDKLSILNATCWLYLLKCREAPRVNTDNDPAVQIKDHFLQAATSVINDASRISPSYPPLFLARGVLYLLRASMAKQNPSTTGGPNAVNTERMDTLKQAAKCFEDAIRASGGRNLMAKMGRARVSFSMGKYADALKGYQNILEGSPGLIDPDPRIGIGCCFWQLGFKDDAATAWQRSLDLNPQSKVAMTLLGLHTLSKTSNLPASDPDFLKAVSKAIPGFIVPSLKLDNKYPLTCVTLSKWYRGEVDKVQILARRAIDLTDVNAIASDGWYQLARSEHQHGDANKAADYYHKSDLARGGDNAGYIPAKFGSAQLRVLRHDYDGAKFRLEKILQQHSPVVEAQTLLGTLYAEDVFSGQAAKDDKSAALKKALKYLEDVQKSWKDPKRRIQPDPSVLLNLARLYEADHPEKSLKCLEEVEQIEISEILGNKDFEYIKDIENEAEKKNALRELLPPQLLNNMACFHYQAERYLPARELFQAALQGCVKAAESDETIDTDALVTSISYNLGRTYEAEGMLDEAKDVFEGLRKRHPNYIDAQIRLAYIALRQQPTDEGPRAVKDLVKTNEDNLEVRALYGWYANKSKKRGVPFQEDQEQRHYKHTLQKFDKHDTYSLTGMGNIHLAIAREMRRDTEQDKEKKRKMYERAVEFFNKVLELDPRNAYAAQGIAIALAEDKKDHSTSLQIFTKVKETLKDFNVYMNLGHTFGELKQYARAIENYEIALSKKPNDLNIIACLGRAWFIRGKSDQSLSHMKTALNYSQQALKIAPNQNHFQFNVAFVQFQIAQLVYTLKETQRTLADVEEAQLGLEEAIKMFESVATSDSPPYPKDDIIQRANMGRNTMAKQLQRSHDKQAEYEKQNADKIQQAREVREAELKKREEAKRKEKEEQEERARKILEERRKLEERDREYMERRIEEERRRQELIDDSEMRKSERRVKGKGSKRKKKGEDDSETEAGGSDSDASAKPRRRRNKSTGASGTDGVSDEERPRTKKRKLARKGEPVGKYKSSEFVASDDEDEELPDAPTSAPADEDAADKPDSESGDEGVTAPRGGGRKRVVDDEDEDDDVAAPATAPSANGEVAPAAVDDDEDE</sequence>
<keyword evidence="1" id="KW-0677">Repeat</keyword>
<feature type="compositionally biased region" description="Basic residues" evidence="5">
    <location>
        <begin position="1031"/>
        <end position="1044"/>
    </location>
</feature>
<protein>
    <submittedName>
        <fullName evidence="6">TPR-like protein</fullName>
    </submittedName>
</protein>
<dbReference type="GO" id="GO:0016593">
    <property type="term" value="C:Cdc73/Paf1 complex"/>
    <property type="evidence" value="ECO:0007669"/>
    <property type="project" value="TreeGrafter"/>
</dbReference>
<keyword evidence="2 3" id="KW-0802">TPR repeat</keyword>
<dbReference type="InterPro" id="IPR031101">
    <property type="entry name" value="Ctr9"/>
</dbReference>
<evidence type="ECO:0000256" key="5">
    <source>
        <dbReference type="SAM" id="MobiDB-lite"/>
    </source>
</evidence>
<feature type="compositionally biased region" description="Basic and acidic residues" evidence="5">
    <location>
        <begin position="1096"/>
        <end position="1106"/>
    </location>
</feature>
<evidence type="ECO:0000256" key="3">
    <source>
        <dbReference type="PROSITE-ProRule" id="PRU00339"/>
    </source>
</evidence>
<dbReference type="InterPro" id="IPR011990">
    <property type="entry name" value="TPR-like_helical_dom_sf"/>
</dbReference>
<dbReference type="GO" id="GO:0006355">
    <property type="term" value="P:regulation of DNA-templated transcription"/>
    <property type="evidence" value="ECO:0007669"/>
    <property type="project" value="InterPro"/>
</dbReference>
<feature type="compositionally biased region" description="Acidic residues" evidence="5">
    <location>
        <begin position="1111"/>
        <end position="1120"/>
    </location>
</feature>
<keyword evidence="7" id="KW-1185">Reference proteome</keyword>
<dbReference type="Pfam" id="PF13174">
    <property type="entry name" value="TPR_6"/>
    <property type="match status" value="1"/>
</dbReference>
<feature type="repeat" description="TPR" evidence="3">
    <location>
        <begin position="601"/>
        <end position="634"/>
    </location>
</feature>
<dbReference type="PROSITE" id="PS50005">
    <property type="entry name" value="TPR"/>
    <property type="match status" value="3"/>
</dbReference>
<dbReference type="Proteomes" id="UP000800036">
    <property type="component" value="Unassembled WGS sequence"/>
</dbReference>
<feature type="compositionally biased region" description="Basic and acidic residues" evidence="5">
    <location>
        <begin position="946"/>
        <end position="1030"/>
    </location>
</feature>
<dbReference type="InterPro" id="IPR019734">
    <property type="entry name" value="TPR_rpt"/>
</dbReference>
<feature type="coiled-coil region" evidence="4">
    <location>
        <begin position="882"/>
        <end position="909"/>
    </location>
</feature>
<dbReference type="GO" id="GO:0000993">
    <property type="term" value="F:RNA polymerase II complex binding"/>
    <property type="evidence" value="ECO:0007669"/>
    <property type="project" value="TreeGrafter"/>
</dbReference>